<dbReference type="Proteomes" id="UP000002695">
    <property type="component" value="Chromosome"/>
</dbReference>
<keyword evidence="2" id="KW-1185">Reference proteome</keyword>
<protein>
    <submittedName>
        <fullName evidence="1">Uncharacterized protein</fullName>
    </submittedName>
</protein>
<gene>
    <name evidence="1" type="ordered locus">STM14_1104</name>
</gene>
<name>A0A0F6AZC4_SALT1</name>
<dbReference type="EMBL" id="CP001363">
    <property type="protein sequence ID" value="ACY87598.1"/>
    <property type="molecule type" value="Genomic_DNA"/>
</dbReference>
<dbReference type="AlphaFoldDB" id="A0A0F6AZC4"/>
<dbReference type="HOGENOM" id="CLU_3348496_0_0_6"/>
<accession>A0A0F6AZC4</accession>
<evidence type="ECO:0000313" key="2">
    <source>
        <dbReference type="Proteomes" id="UP000002695"/>
    </source>
</evidence>
<sequence length="37" mass="4258">MFNSENIGFIRLIRKILLCDACRIFSSHCFTHCGACH</sequence>
<proteinExistence type="predicted"/>
<evidence type="ECO:0000313" key="1">
    <source>
        <dbReference type="EMBL" id="ACY87598.1"/>
    </source>
</evidence>
<organism evidence="1 2">
    <name type="scientific">Salmonella typhimurium (strain 14028s / SGSC 2262)</name>
    <dbReference type="NCBI Taxonomy" id="588858"/>
    <lineage>
        <taxon>Bacteria</taxon>
        <taxon>Pseudomonadati</taxon>
        <taxon>Pseudomonadota</taxon>
        <taxon>Gammaproteobacteria</taxon>
        <taxon>Enterobacterales</taxon>
        <taxon>Enterobacteriaceae</taxon>
        <taxon>Salmonella</taxon>
    </lineage>
</organism>
<reference evidence="1 2" key="1">
    <citation type="journal article" date="2010" name="J. Bacteriol.">
        <title>Short-term signatures of evolutionary change in the Salmonella enterica serovar typhimurium 14028 genome.</title>
        <authorList>
            <person name="Jarvik T."/>
            <person name="Smillie C."/>
            <person name="Groisman E.A."/>
            <person name="Ochman H."/>
        </authorList>
    </citation>
    <scope>NUCLEOTIDE SEQUENCE [LARGE SCALE GENOMIC DNA]</scope>
    <source>
        <strain evidence="2">14028s / SGSC 2262</strain>
    </source>
</reference>
<dbReference type="KEGG" id="seo:STM14_1104"/>